<feature type="binding site" evidence="8">
    <location>
        <position position="97"/>
    </location>
    <ligand>
        <name>Zn(2+)</name>
        <dbReference type="ChEBI" id="CHEBI:29105"/>
    </ligand>
</feature>
<evidence type="ECO:0000256" key="7">
    <source>
        <dbReference type="ARBA" id="ARBA00048348"/>
    </source>
</evidence>
<feature type="binding site" evidence="8">
    <location>
        <position position="99"/>
    </location>
    <ligand>
        <name>Zn(2+)</name>
        <dbReference type="ChEBI" id="CHEBI:29105"/>
    </ligand>
</feature>
<evidence type="ECO:0000313" key="9">
    <source>
        <dbReference type="EMBL" id="SDV48408.1"/>
    </source>
</evidence>
<dbReference type="InterPro" id="IPR001765">
    <property type="entry name" value="Carbonic_anhydrase"/>
</dbReference>
<feature type="binding site" evidence="8">
    <location>
        <position position="153"/>
    </location>
    <ligand>
        <name>Zn(2+)</name>
        <dbReference type="ChEBI" id="CHEBI:29105"/>
    </ligand>
</feature>
<dbReference type="Pfam" id="PF00484">
    <property type="entry name" value="Pro_CA"/>
    <property type="match status" value="1"/>
</dbReference>
<name>A0A1H2PNW1_9BURK</name>
<evidence type="ECO:0000256" key="2">
    <source>
        <dbReference type="ARBA" id="ARBA00012925"/>
    </source>
</evidence>
<evidence type="ECO:0000313" key="10">
    <source>
        <dbReference type="Proteomes" id="UP000243719"/>
    </source>
</evidence>
<evidence type="ECO:0000256" key="6">
    <source>
        <dbReference type="ARBA" id="ARBA00024993"/>
    </source>
</evidence>
<feature type="binding site" evidence="8">
    <location>
        <position position="150"/>
    </location>
    <ligand>
        <name>Zn(2+)</name>
        <dbReference type="ChEBI" id="CHEBI:29105"/>
    </ligand>
</feature>
<organism evidence="9 10">
    <name type="scientific">Chitinasiproducens palmae</name>
    <dbReference type="NCBI Taxonomy" id="1770053"/>
    <lineage>
        <taxon>Bacteria</taxon>
        <taxon>Pseudomonadati</taxon>
        <taxon>Pseudomonadota</taxon>
        <taxon>Betaproteobacteria</taxon>
        <taxon>Burkholderiales</taxon>
        <taxon>Burkholderiaceae</taxon>
        <taxon>Chitinasiproducens</taxon>
    </lineage>
</organism>
<comment type="cofactor">
    <cofactor evidence="8">
        <name>Zn(2+)</name>
        <dbReference type="ChEBI" id="CHEBI:29105"/>
    </cofactor>
    <text evidence="8">Binds 1 zinc ion per subunit.</text>
</comment>
<dbReference type="Proteomes" id="UP000243719">
    <property type="component" value="Unassembled WGS sequence"/>
</dbReference>
<dbReference type="AlphaFoldDB" id="A0A1H2PNW1"/>
<gene>
    <name evidence="9" type="ORF">SAMN05216551_10567</name>
</gene>
<dbReference type="PROSITE" id="PS00704">
    <property type="entry name" value="PROK_CO2_ANHYDRASE_1"/>
    <property type="match status" value="1"/>
</dbReference>
<evidence type="ECO:0000256" key="3">
    <source>
        <dbReference type="ARBA" id="ARBA00022723"/>
    </source>
</evidence>
<dbReference type="GO" id="GO:0015976">
    <property type="term" value="P:carbon utilization"/>
    <property type="evidence" value="ECO:0007669"/>
    <property type="project" value="InterPro"/>
</dbReference>
<evidence type="ECO:0000256" key="1">
    <source>
        <dbReference type="ARBA" id="ARBA00006217"/>
    </source>
</evidence>
<dbReference type="PROSITE" id="PS51318">
    <property type="entry name" value="TAT"/>
    <property type="match status" value="1"/>
</dbReference>
<keyword evidence="5" id="KW-0456">Lyase</keyword>
<dbReference type="EC" id="4.2.1.1" evidence="2"/>
<dbReference type="RefSeq" id="WP_091907552.1">
    <property type="nucleotide sequence ID" value="NZ_FNLO01000005.1"/>
</dbReference>
<dbReference type="SUPFAM" id="SSF53056">
    <property type="entry name" value="beta-carbonic anhydrase, cab"/>
    <property type="match status" value="1"/>
</dbReference>
<dbReference type="FunFam" id="3.40.1050.10:FF:000006">
    <property type="entry name" value="Carbonic anhydrase"/>
    <property type="match status" value="1"/>
</dbReference>
<keyword evidence="3 8" id="KW-0479">Metal-binding</keyword>
<keyword evidence="10" id="KW-1185">Reference proteome</keyword>
<comment type="catalytic activity">
    <reaction evidence="7">
        <text>hydrogencarbonate + H(+) = CO2 + H2O</text>
        <dbReference type="Rhea" id="RHEA:10748"/>
        <dbReference type="ChEBI" id="CHEBI:15377"/>
        <dbReference type="ChEBI" id="CHEBI:15378"/>
        <dbReference type="ChEBI" id="CHEBI:16526"/>
        <dbReference type="ChEBI" id="CHEBI:17544"/>
        <dbReference type="EC" id="4.2.1.1"/>
    </reaction>
</comment>
<dbReference type="InterPro" id="IPR036874">
    <property type="entry name" value="Carbonic_anhydrase_sf"/>
</dbReference>
<protein>
    <recommendedName>
        <fullName evidence="2">carbonic anhydrase</fullName>
        <ecNumber evidence="2">4.2.1.1</ecNumber>
    </recommendedName>
</protein>
<dbReference type="InterPro" id="IPR015892">
    <property type="entry name" value="Carbonic_anhydrase_CS"/>
</dbReference>
<dbReference type="OrthoDB" id="9797527at2"/>
<dbReference type="Gene3D" id="3.40.1050.10">
    <property type="entry name" value="Carbonic anhydrase"/>
    <property type="match status" value="1"/>
</dbReference>
<comment type="similarity">
    <text evidence="1">Belongs to the beta-class carbonic anhydrase family.</text>
</comment>
<accession>A0A1H2PNW1</accession>
<dbReference type="GO" id="GO:0008270">
    <property type="term" value="F:zinc ion binding"/>
    <property type="evidence" value="ECO:0007669"/>
    <property type="project" value="InterPro"/>
</dbReference>
<dbReference type="PANTHER" id="PTHR11002">
    <property type="entry name" value="CARBONIC ANHYDRASE"/>
    <property type="match status" value="1"/>
</dbReference>
<dbReference type="PANTHER" id="PTHR11002:SF79">
    <property type="entry name" value="CARBONIC ANHYDRASE 2"/>
    <property type="match status" value="1"/>
</dbReference>
<proteinExistence type="inferred from homology"/>
<sequence length="244" mass="25539">MVSEVAKRNVDAGAVAPRRRFLAACGCTAMFAGFGVAPRARAAGGPHTTLDADHALAALMEGNANFVEGNRGTPLIDRARRLALAQGQAPFAVLIGCSDSRVPPELLFGRGLGDLFIVRVAGNTLDRSGLGSVEYGVAELGCPLVMVLGHERCGAVQAAVKVVTEDAHFPGAIGEMVAPIIPAVLAAQRMPGDLVANAVKENVRRVARRLRETDDVLSDPVAEGKVRVVGAYYHLDDGRVELLG</sequence>
<evidence type="ECO:0000256" key="4">
    <source>
        <dbReference type="ARBA" id="ARBA00022833"/>
    </source>
</evidence>
<evidence type="ECO:0000256" key="8">
    <source>
        <dbReference type="PIRSR" id="PIRSR601765-1"/>
    </source>
</evidence>
<dbReference type="InterPro" id="IPR006311">
    <property type="entry name" value="TAT_signal"/>
</dbReference>
<keyword evidence="4 8" id="KW-0862">Zinc</keyword>
<evidence type="ECO:0000256" key="5">
    <source>
        <dbReference type="ARBA" id="ARBA00023239"/>
    </source>
</evidence>
<dbReference type="GO" id="GO:0004089">
    <property type="term" value="F:carbonate dehydratase activity"/>
    <property type="evidence" value="ECO:0007669"/>
    <property type="project" value="UniProtKB-EC"/>
</dbReference>
<dbReference type="SMART" id="SM00947">
    <property type="entry name" value="Pro_CA"/>
    <property type="match status" value="1"/>
</dbReference>
<dbReference type="CDD" id="cd03378">
    <property type="entry name" value="beta_CA_cladeC"/>
    <property type="match status" value="1"/>
</dbReference>
<dbReference type="STRING" id="1770053.SAMN05216551_10567"/>
<comment type="function">
    <text evidence="6">Catalyzes the reversible hydration of carbon dioxide to form bicarbonate.</text>
</comment>
<dbReference type="EMBL" id="FNLO01000005">
    <property type="protein sequence ID" value="SDV48408.1"/>
    <property type="molecule type" value="Genomic_DNA"/>
</dbReference>
<reference evidence="10" key="1">
    <citation type="submission" date="2016-09" db="EMBL/GenBank/DDBJ databases">
        <authorList>
            <person name="Varghese N."/>
            <person name="Submissions S."/>
        </authorList>
    </citation>
    <scope>NUCLEOTIDE SEQUENCE [LARGE SCALE GENOMIC DNA]</scope>
    <source>
        <strain evidence="10">JS23</strain>
    </source>
</reference>